<dbReference type="Gene3D" id="3.40.50.150">
    <property type="entry name" value="Vaccinia Virus protein VP39"/>
    <property type="match status" value="1"/>
</dbReference>
<protein>
    <recommendedName>
        <fullName evidence="2">Methyltransferase domain-containing protein</fullName>
    </recommendedName>
</protein>
<dbReference type="Pfam" id="PF13649">
    <property type="entry name" value="Methyltransf_25"/>
    <property type="match status" value="1"/>
</dbReference>
<feature type="region of interest" description="Disordered" evidence="1">
    <location>
        <begin position="8"/>
        <end position="91"/>
    </location>
</feature>
<dbReference type="PANTHER" id="PTHR42912">
    <property type="entry name" value="METHYLTRANSFERASE"/>
    <property type="match status" value="1"/>
</dbReference>
<dbReference type="PANTHER" id="PTHR42912:SF93">
    <property type="entry name" value="N6-ADENOSINE-METHYLTRANSFERASE TMT1A"/>
    <property type="match status" value="1"/>
</dbReference>
<evidence type="ECO:0000313" key="3">
    <source>
        <dbReference type="EMBL" id="GHH81861.1"/>
    </source>
</evidence>
<dbReference type="CDD" id="cd02440">
    <property type="entry name" value="AdoMet_MTases"/>
    <property type="match status" value="1"/>
</dbReference>
<accession>A0A919GCA2</accession>
<dbReference type="SUPFAM" id="SSF53335">
    <property type="entry name" value="S-adenosyl-L-methionine-dependent methyltransferases"/>
    <property type="match status" value="1"/>
</dbReference>
<dbReference type="InterPro" id="IPR041698">
    <property type="entry name" value="Methyltransf_25"/>
</dbReference>
<evidence type="ECO:0000313" key="4">
    <source>
        <dbReference type="Proteomes" id="UP000617734"/>
    </source>
</evidence>
<evidence type="ECO:0000259" key="2">
    <source>
        <dbReference type="Pfam" id="PF13649"/>
    </source>
</evidence>
<organism evidence="3 4">
    <name type="scientific">Kitasatospora indigofera</name>
    <dbReference type="NCBI Taxonomy" id="67307"/>
    <lineage>
        <taxon>Bacteria</taxon>
        <taxon>Bacillati</taxon>
        <taxon>Actinomycetota</taxon>
        <taxon>Actinomycetes</taxon>
        <taxon>Kitasatosporales</taxon>
        <taxon>Streptomycetaceae</taxon>
        <taxon>Kitasatospora</taxon>
    </lineage>
</organism>
<feature type="compositionally biased region" description="Low complexity" evidence="1">
    <location>
        <begin position="32"/>
        <end position="67"/>
    </location>
</feature>
<keyword evidence="4" id="KW-1185">Reference proteome</keyword>
<evidence type="ECO:0000256" key="1">
    <source>
        <dbReference type="SAM" id="MobiDB-lite"/>
    </source>
</evidence>
<dbReference type="GO" id="GO:0008168">
    <property type="term" value="F:methyltransferase activity"/>
    <property type="evidence" value="ECO:0007669"/>
    <property type="project" value="TreeGrafter"/>
</dbReference>
<dbReference type="Proteomes" id="UP000617734">
    <property type="component" value="Unassembled WGS sequence"/>
</dbReference>
<dbReference type="InterPro" id="IPR029063">
    <property type="entry name" value="SAM-dependent_MTases_sf"/>
</dbReference>
<proteinExistence type="predicted"/>
<reference evidence="3" key="2">
    <citation type="submission" date="2020-09" db="EMBL/GenBank/DDBJ databases">
        <authorList>
            <person name="Sun Q."/>
            <person name="Ohkuma M."/>
        </authorList>
    </citation>
    <scope>NUCLEOTIDE SEQUENCE</scope>
    <source>
        <strain evidence="3">JCM 4646</strain>
    </source>
</reference>
<gene>
    <name evidence="3" type="ORF">GCM10018781_65350</name>
</gene>
<comment type="caution">
    <text evidence="3">The sequence shown here is derived from an EMBL/GenBank/DDBJ whole genome shotgun (WGS) entry which is preliminary data.</text>
</comment>
<sequence>MEGCLAIVTTGQISDPTPAGASCDAPPRGSRPAATGPSVTSPSASGSTAPGGTASAGTSSTGTAPAALLSSVTSGPPAAGPPPAGSAEELRRRGVRALQAVAFDGIGTGYDEVFPAKGGQLACGEWLLGELEPGAEVLDVGCGTGEPTAARLVAGGLRVTGIDLSDGMLALARRTVPEAVHHRIDMYDLATERAATVWDLPGLGPAGAGRFAAATAFFSLILLPQDEVPTVLRRIRRLLRPGGLLALGMVEADLDHAALPFLGTTLRITGYLREDLERVLTGAGFAVQEQFGMPYAPASTSLPPEEQLFLRCRRVG</sequence>
<dbReference type="EMBL" id="BNBO01000055">
    <property type="protein sequence ID" value="GHH81861.1"/>
    <property type="molecule type" value="Genomic_DNA"/>
</dbReference>
<feature type="domain" description="Methyltransferase" evidence="2">
    <location>
        <begin position="137"/>
        <end position="243"/>
    </location>
</feature>
<reference evidence="3" key="1">
    <citation type="journal article" date="2014" name="Int. J. Syst. Evol. Microbiol.">
        <title>Complete genome sequence of Corynebacterium casei LMG S-19264T (=DSM 44701T), isolated from a smear-ripened cheese.</title>
        <authorList>
            <consortium name="US DOE Joint Genome Institute (JGI-PGF)"/>
            <person name="Walter F."/>
            <person name="Albersmeier A."/>
            <person name="Kalinowski J."/>
            <person name="Ruckert C."/>
        </authorList>
    </citation>
    <scope>NUCLEOTIDE SEQUENCE</scope>
    <source>
        <strain evidence="3">JCM 4646</strain>
    </source>
</reference>
<dbReference type="AlphaFoldDB" id="A0A919GCA2"/>
<name>A0A919GCA2_9ACTN</name>
<dbReference type="InterPro" id="IPR050508">
    <property type="entry name" value="Methyltransf_Superfamily"/>
</dbReference>